<comment type="similarity">
    <text evidence="1">Belongs to the EamA transporter family.</text>
</comment>
<organism evidence="4 5">
    <name type="scientific">Jatrophihabitans lederbergiae</name>
    <dbReference type="NCBI Taxonomy" id="3075547"/>
    <lineage>
        <taxon>Bacteria</taxon>
        <taxon>Bacillati</taxon>
        <taxon>Actinomycetota</taxon>
        <taxon>Actinomycetes</taxon>
        <taxon>Jatrophihabitantales</taxon>
        <taxon>Jatrophihabitantaceae</taxon>
        <taxon>Jatrophihabitans</taxon>
    </lineage>
</organism>
<proteinExistence type="inferred from homology"/>
<dbReference type="Pfam" id="PF00892">
    <property type="entry name" value="EamA"/>
    <property type="match status" value="2"/>
</dbReference>
<dbReference type="InterPro" id="IPR000620">
    <property type="entry name" value="EamA_dom"/>
</dbReference>
<sequence>MAVLFALFAAAAYGVSDFLGGLASRRAAAVTVLLVSYPVGALLMAGALPFYGGPVTASTLWWSIAGGGAGLAGVALLYSALAQAPMNIISPVTAVMSAVVPVLGGVVQGERPHLLAWLGIALGLVAVVLISRQPEDHPHGPVGWRPLMMAVLAGVGFGAYFICLAQSDTDSGIWPVVISRGVSAVLLVPIAFAGSKFVRMSSGALGLAAVAGVLDAGANVAFLLASRHGLLSLSGVITALYPAGTVLLAVLILKEHTGRVQRAGLGLATAAVVLLTR</sequence>
<gene>
    <name evidence="4" type="ORF">RM423_05015</name>
</gene>
<feature type="transmembrane region" description="Helical" evidence="2">
    <location>
        <begin position="88"/>
        <end position="108"/>
    </location>
</feature>
<dbReference type="InterPro" id="IPR037185">
    <property type="entry name" value="EmrE-like"/>
</dbReference>
<comment type="caution">
    <text evidence="4">The sequence shown here is derived from an EMBL/GenBank/DDBJ whole genome shotgun (WGS) entry which is preliminary data.</text>
</comment>
<accession>A0ABU2J7M6</accession>
<feature type="transmembrane region" description="Helical" evidence="2">
    <location>
        <begin position="231"/>
        <end position="253"/>
    </location>
</feature>
<reference evidence="5" key="1">
    <citation type="submission" date="2023-07" db="EMBL/GenBank/DDBJ databases">
        <title>30 novel species of actinomycetes from the DSMZ collection.</title>
        <authorList>
            <person name="Nouioui I."/>
        </authorList>
    </citation>
    <scope>NUCLEOTIDE SEQUENCE [LARGE SCALE GENOMIC DNA]</scope>
    <source>
        <strain evidence="5">DSM 44399</strain>
    </source>
</reference>
<evidence type="ECO:0000313" key="5">
    <source>
        <dbReference type="Proteomes" id="UP001183176"/>
    </source>
</evidence>
<keyword evidence="2" id="KW-0812">Transmembrane</keyword>
<keyword evidence="2" id="KW-1133">Transmembrane helix</keyword>
<keyword evidence="5" id="KW-1185">Reference proteome</keyword>
<feature type="transmembrane region" description="Helical" evidence="2">
    <location>
        <begin position="173"/>
        <end position="192"/>
    </location>
</feature>
<feature type="domain" description="EamA" evidence="3">
    <location>
        <begin position="2"/>
        <end position="131"/>
    </location>
</feature>
<dbReference type="SUPFAM" id="SSF103481">
    <property type="entry name" value="Multidrug resistance efflux transporter EmrE"/>
    <property type="match status" value="2"/>
</dbReference>
<feature type="transmembrane region" description="Helical" evidence="2">
    <location>
        <begin position="60"/>
        <end position="81"/>
    </location>
</feature>
<keyword evidence="2" id="KW-0472">Membrane</keyword>
<evidence type="ECO:0000256" key="1">
    <source>
        <dbReference type="ARBA" id="ARBA00007362"/>
    </source>
</evidence>
<dbReference type="EMBL" id="JAVREH010000004">
    <property type="protein sequence ID" value="MDT0260751.1"/>
    <property type="molecule type" value="Genomic_DNA"/>
</dbReference>
<evidence type="ECO:0000259" key="3">
    <source>
        <dbReference type="Pfam" id="PF00892"/>
    </source>
</evidence>
<dbReference type="Gene3D" id="1.10.3730.20">
    <property type="match status" value="1"/>
</dbReference>
<name>A0ABU2J7M6_9ACTN</name>
<feature type="transmembrane region" description="Helical" evidence="2">
    <location>
        <begin position="204"/>
        <end position="225"/>
    </location>
</feature>
<protein>
    <submittedName>
        <fullName evidence="4">EamA family transporter</fullName>
    </submittedName>
</protein>
<dbReference type="RefSeq" id="WP_311421903.1">
    <property type="nucleotide sequence ID" value="NZ_JAVREH010000004.1"/>
</dbReference>
<feature type="transmembrane region" description="Helical" evidence="2">
    <location>
        <begin position="143"/>
        <end position="167"/>
    </location>
</feature>
<feature type="domain" description="EamA" evidence="3">
    <location>
        <begin position="147"/>
        <end position="276"/>
    </location>
</feature>
<dbReference type="Proteomes" id="UP001183176">
    <property type="component" value="Unassembled WGS sequence"/>
</dbReference>
<evidence type="ECO:0000313" key="4">
    <source>
        <dbReference type="EMBL" id="MDT0260751.1"/>
    </source>
</evidence>
<feature type="transmembrane region" description="Helical" evidence="2">
    <location>
        <begin position="114"/>
        <end position="131"/>
    </location>
</feature>
<evidence type="ECO:0000256" key="2">
    <source>
        <dbReference type="SAM" id="Phobius"/>
    </source>
</evidence>